<evidence type="ECO:0000256" key="1">
    <source>
        <dbReference type="ARBA" id="ARBA00005439"/>
    </source>
</evidence>
<dbReference type="Pfam" id="PF00707">
    <property type="entry name" value="IF3_C"/>
    <property type="match status" value="1"/>
</dbReference>
<dbReference type="InterPro" id="IPR036788">
    <property type="entry name" value="T_IF-3_C_sf"/>
</dbReference>
<feature type="domain" description="Translation initiation factor 3 C-terminal" evidence="7">
    <location>
        <begin position="77"/>
        <end position="162"/>
    </location>
</feature>
<dbReference type="RefSeq" id="WP_012544089.1">
    <property type="nucleotide sequence ID" value="NC_011295.1"/>
</dbReference>
<evidence type="ECO:0000256" key="3">
    <source>
        <dbReference type="ARBA" id="ARBA00022917"/>
    </source>
</evidence>
<comment type="subunit">
    <text evidence="4">Monomer.</text>
</comment>
<dbReference type="NCBIfam" id="TIGR00168">
    <property type="entry name" value="infC"/>
    <property type="match status" value="1"/>
</dbReference>
<dbReference type="eggNOG" id="COG0290">
    <property type="taxonomic scope" value="Bacteria"/>
</dbReference>
<organism evidence="9 10">
    <name type="scientific">Coprothermobacter proteolyticus (strain ATCC 35245 / DSM 5265 / OCM 4 / BT)</name>
    <dbReference type="NCBI Taxonomy" id="309798"/>
    <lineage>
        <taxon>Bacteria</taxon>
        <taxon>Pseudomonadati</taxon>
        <taxon>Coprothermobacterota</taxon>
        <taxon>Coprothermobacteria</taxon>
        <taxon>Coprothermobacterales</taxon>
        <taxon>Coprothermobacteraceae</taxon>
        <taxon>Coprothermobacter</taxon>
    </lineage>
</organism>
<dbReference type="EMBL" id="CP001145">
    <property type="protein sequence ID" value="ACI17437.1"/>
    <property type="molecule type" value="Genomic_DNA"/>
</dbReference>
<dbReference type="SUPFAM" id="SSF54364">
    <property type="entry name" value="Translation initiation factor IF3, N-terminal domain"/>
    <property type="match status" value="1"/>
</dbReference>
<dbReference type="HAMAP" id="MF_00080">
    <property type="entry name" value="IF_3"/>
    <property type="match status" value="1"/>
</dbReference>
<dbReference type="Gene3D" id="3.30.110.10">
    <property type="entry name" value="Translation initiation factor 3 (IF-3), C-terminal domain"/>
    <property type="match status" value="1"/>
</dbReference>
<dbReference type="HOGENOM" id="CLU_054919_3_2_9"/>
<dbReference type="GO" id="GO:0032790">
    <property type="term" value="P:ribosome disassembly"/>
    <property type="evidence" value="ECO:0007669"/>
    <property type="project" value="TreeGrafter"/>
</dbReference>
<gene>
    <name evidence="4 9" type="primary">infC</name>
    <name evidence="9" type="ordered locus">COPRO5265_0598</name>
</gene>
<keyword evidence="10" id="KW-1185">Reference proteome</keyword>
<keyword evidence="3 4" id="KW-0648">Protein biosynthesis</keyword>
<dbReference type="InterPro" id="IPR019814">
    <property type="entry name" value="Translation_initiation_fac_3_N"/>
</dbReference>
<dbReference type="Proteomes" id="UP000001732">
    <property type="component" value="Chromosome"/>
</dbReference>
<reference evidence="10" key="1">
    <citation type="submission" date="2008-08" db="EMBL/GenBank/DDBJ databases">
        <title>The complete genome sequence of Coprothermobacter proteolyticus strain ATCC 5245 / DSM 5265 / BT.</title>
        <authorList>
            <person name="Dodson R.J."/>
            <person name="Durkin A.S."/>
            <person name="Wu M."/>
            <person name="Eisen J."/>
            <person name="Sutton G."/>
        </authorList>
    </citation>
    <scope>NUCLEOTIDE SEQUENCE [LARGE SCALE GENOMIC DNA]</scope>
    <source>
        <strain evidence="10">ATCC 35245 / DSM 5265 / OCM 4 / BT</strain>
    </source>
</reference>
<sequence>MNEQIRAPKVRVVDENGKQLGVFITAEAIRMARSRGYDLVEVAPTADPPVCRFIDYDKFRYEMAKKAKEAKRNQTIIEVKEIRLRLGTDVHDMETKMKKIREFLEEGNKVKVTLRPRGRERALEEQIRQKLLSIAEKLSDVGQVEQDVRAEGRNFYFMIAPKKKKEATKDGKTEEQQDSSQEV</sequence>
<dbReference type="KEGG" id="cpo:COPRO5265_0598"/>
<accession>B5Y856</accession>
<name>B5Y856_COPPD</name>
<evidence type="ECO:0000313" key="10">
    <source>
        <dbReference type="Proteomes" id="UP000001732"/>
    </source>
</evidence>
<evidence type="ECO:0000313" key="9">
    <source>
        <dbReference type="EMBL" id="ACI17437.1"/>
    </source>
</evidence>
<dbReference type="SUPFAM" id="SSF55200">
    <property type="entry name" value="Translation initiation factor IF3, C-terminal domain"/>
    <property type="match status" value="1"/>
</dbReference>
<feature type="domain" description="Translation initiation factor 3 N-terminal" evidence="8">
    <location>
        <begin position="1"/>
        <end position="70"/>
    </location>
</feature>
<dbReference type="AlphaFoldDB" id="B5Y856"/>
<comment type="subcellular location">
    <subcellularLocation>
        <location evidence="4">Cytoplasm</location>
    </subcellularLocation>
</comment>
<evidence type="ECO:0000259" key="8">
    <source>
        <dbReference type="Pfam" id="PF05198"/>
    </source>
</evidence>
<dbReference type="InterPro" id="IPR036787">
    <property type="entry name" value="T_IF-3_N_sf"/>
</dbReference>
<evidence type="ECO:0000256" key="5">
    <source>
        <dbReference type="NCBIfam" id="TIGR00168"/>
    </source>
</evidence>
<dbReference type="GO" id="GO:0043022">
    <property type="term" value="F:ribosome binding"/>
    <property type="evidence" value="ECO:0007669"/>
    <property type="project" value="TreeGrafter"/>
</dbReference>
<comment type="similarity">
    <text evidence="1 4">Belongs to the IF-3 family.</text>
</comment>
<dbReference type="InterPro" id="IPR001288">
    <property type="entry name" value="Translation_initiation_fac_3"/>
</dbReference>
<reference evidence="9 10" key="2">
    <citation type="journal article" date="2014" name="Genome Announc.">
        <title>Complete Genome Sequence of Coprothermobacter proteolyticus DSM 5265.</title>
        <authorList>
            <person name="Alexiev A."/>
            <person name="Coil D.A."/>
            <person name="Badger J.H."/>
            <person name="Enticknap J."/>
            <person name="Ward N."/>
            <person name="Robb F.T."/>
            <person name="Eisen J.A."/>
        </authorList>
    </citation>
    <scope>NUCLEOTIDE SEQUENCE [LARGE SCALE GENOMIC DNA]</scope>
    <source>
        <strain evidence="10">ATCC 35245 / DSM 5265 / OCM 4 / BT</strain>
    </source>
</reference>
<dbReference type="InterPro" id="IPR019815">
    <property type="entry name" value="Translation_initiation_fac_3_C"/>
</dbReference>
<evidence type="ECO:0000256" key="2">
    <source>
        <dbReference type="ARBA" id="ARBA00022540"/>
    </source>
</evidence>
<dbReference type="GO" id="GO:0003743">
    <property type="term" value="F:translation initiation factor activity"/>
    <property type="evidence" value="ECO:0007669"/>
    <property type="project" value="UniProtKB-UniRule"/>
</dbReference>
<evidence type="ECO:0000256" key="6">
    <source>
        <dbReference type="SAM" id="MobiDB-lite"/>
    </source>
</evidence>
<proteinExistence type="inferred from homology"/>
<keyword evidence="4" id="KW-0963">Cytoplasm</keyword>
<keyword evidence="2 4" id="KW-0396">Initiation factor</keyword>
<dbReference type="PANTHER" id="PTHR10938:SF0">
    <property type="entry name" value="TRANSLATION INITIATION FACTOR IF-3, MITOCHONDRIAL"/>
    <property type="match status" value="1"/>
</dbReference>
<dbReference type="PANTHER" id="PTHR10938">
    <property type="entry name" value="TRANSLATION INITIATION FACTOR IF-3"/>
    <property type="match status" value="1"/>
</dbReference>
<protein>
    <recommendedName>
        <fullName evidence="4 5">Translation initiation factor IF-3</fullName>
    </recommendedName>
</protein>
<dbReference type="STRING" id="309798.COPRO5265_0598"/>
<evidence type="ECO:0000259" key="7">
    <source>
        <dbReference type="Pfam" id="PF00707"/>
    </source>
</evidence>
<feature type="region of interest" description="Disordered" evidence="6">
    <location>
        <begin position="161"/>
        <end position="183"/>
    </location>
</feature>
<comment type="function">
    <text evidence="4">IF-3 binds to the 30S ribosomal subunit and shifts the equilibrium between 70S ribosomes and their 50S and 30S subunits in favor of the free subunits, thus enhancing the availability of 30S subunits on which protein synthesis initiation begins.</text>
</comment>
<dbReference type="Pfam" id="PF05198">
    <property type="entry name" value="IF3_N"/>
    <property type="match status" value="1"/>
</dbReference>
<dbReference type="GO" id="GO:0016020">
    <property type="term" value="C:membrane"/>
    <property type="evidence" value="ECO:0007669"/>
    <property type="project" value="TreeGrafter"/>
</dbReference>
<dbReference type="Gene3D" id="3.10.20.80">
    <property type="entry name" value="Translation initiation factor 3 (IF-3), N-terminal domain"/>
    <property type="match status" value="1"/>
</dbReference>
<evidence type="ECO:0000256" key="4">
    <source>
        <dbReference type="HAMAP-Rule" id="MF_00080"/>
    </source>
</evidence>
<dbReference type="FunFam" id="3.10.20.80:FF:000001">
    <property type="entry name" value="Translation initiation factor IF-3"/>
    <property type="match status" value="1"/>
</dbReference>
<dbReference type="GO" id="GO:0005829">
    <property type="term" value="C:cytosol"/>
    <property type="evidence" value="ECO:0007669"/>
    <property type="project" value="TreeGrafter"/>
</dbReference>